<evidence type="ECO:0000313" key="3">
    <source>
        <dbReference type="EMBL" id="KUG16588.1"/>
    </source>
</evidence>
<dbReference type="AlphaFoldDB" id="A0A0W8F6W0"/>
<dbReference type="GO" id="GO:0022857">
    <property type="term" value="F:transmembrane transporter activity"/>
    <property type="evidence" value="ECO:0007669"/>
    <property type="project" value="InterPro"/>
</dbReference>
<name>A0A0W8F6W0_9ZZZZ</name>
<dbReference type="PROSITE" id="PS50850">
    <property type="entry name" value="MFS"/>
    <property type="match status" value="1"/>
</dbReference>
<comment type="caution">
    <text evidence="3">The sequence shown here is derived from an EMBL/GenBank/DDBJ whole genome shotgun (WGS) entry which is preliminary data.</text>
</comment>
<dbReference type="PANTHER" id="PTHR23518">
    <property type="entry name" value="C-METHYLTRANSFERASE"/>
    <property type="match status" value="1"/>
</dbReference>
<feature type="transmembrane region" description="Helical" evidence="1">
    <location>
        <begin position="37"/>
        <end position="54"/>
    </location>
</feature>
<dbReference type="EMBL" id="LNQE01001488">
    <property type="protein sequence ID" value="KUG16588.1"/>
    <property type="molecule type" value="Genomic_DNA"/>
</dbReference>
<sequence length="256" mass="27598">MMNRTMKLLMLSDIFVLTGFGLIQPIIAIYINGGGVAGGSMLSAGLASALFLFTKSLVQLPFGHYVDRQSDKTKWLFVGTILMAGVPLIYVSASSIYHIYIAEVIYGLGSGLAYPTWLGLWSANLDKGQESFQWSVYSTATGLGTAATGALGAAVASFVGFSATFILAGVLCLLGCIALFYLDYKNGWRRIMAMLVPSICWGGGNSLRKLSDLLHGKGRHNFGLCLYGLAKPSFIYPPKDHKADIYPDPERLSKGE</sequence>
<accession>A0A0W8F6W0</accession>
<dbReference type="SUPFAM" id="SSF103473">
    <property type="entry name" value="MFS general substrate transporter"/>
    <property type="match status" value="1"/>
</dbReference>
<keyword evidence="1" id="KW-0812">Transmembrane</keyword>
<feature type="transmembrane region" description="Helical" evidence="1">
    <location>
        <begin position="134"/>
        <end position="155"/>
    </location>
</feature>
<feature type="transmembrane region" description="Helical" evidence="1">
    <location>
        <begin position="12"/>
        <end position="31"/>
    </location>
</feature>
<dbReference type="Pfam" id="PF07690">
    <property type="entry name" value="MFS_1"/>
    <property type="match status" value="1"/>
</dbReference>
<proteinExistence type="predicted"/>
<evidence type="ECO:0000259" key="2">
    <source>
        <dbReference type="PROSITE" id="PS50850"/>
    </source>
</evidence>
<feature type="transmembrane region" description="Helical" evidence="1">
    <location>
        <begin position="99"/>
        <end position="122"/>
    </location>
</feature>
<feature type="transmembrane region" description="Helical" evidence="1">
    <location>
        <begin position="75"/>
        <end position="93"/>
    </location>
</feature>
<dbReference type="PANTHER" id="PTHR23518:SF2">
    <property type="entry name" value="MAJOR FACILITATOR SUPERFAMILY TRANSPORTER"/>
    <property type="match status" value="1"/>
</dbReference>
<evidence type="ECO:0000256" key="1">
    <source>
        <dbReference type="SAM" id="Phobius"/>
    </source>
</evidence>
<dbReference type="Gene3D" id="1.20.1250.20">
    <property type="entry name" value="MFS general substrate transporter like domains"/>
    <property type="match status" value="1"/>
</dbReference>
<feature type="transmembrane region" description="Helical" evidence="1">
    <location>
        <begin position="161"/>
        <end position="182"/>
    </location>
</feature>
<feature type="domain" description="Major facilitator superfamily (MFS) profile" evidence="2">
    <location>
        <begin position="5"/>
        <end position="256"/>
    </location>
</feature>
<keyword evidence="1" id="KW-1133">Transmembrane helix</keyword>
<gene>
    <name evidence="3" type="ORF">ASZ90_013747</name>
</gene>
<keyword evidence="1" id="KW-0472">Membrane</keyword>
<dbReference type="InterPro" id="IPR020846">
    <property type="entry name" value="MFS_dom"/>
</dbReference>
<dbReference type="InterPro" id="IPR036259">
    <property type="entry name" value="MFS_trans_sf"/>
</dbReference>
<protein>
    <submittedName>
        <fullName evidence="3">Mfs efflux transporter</fullName>
    </submittedName>
</protein>
<reference evidence="3" key="1">
    <citation type="journal article" date="2015" name="Proc. Natl. Acad. Sci. U.S.A.">
        <title>Networks of energetic and metabolic interactions define dynamics in microbial communities.</title>
        <authorList>
            <person name="Embree M."/>
            <person name="Liu J.K."/>
            <person name="Al-Bassam M.M."/>
            <person name="Zengler K."/>
        </authorList>
    </citation>
    <scope>NUCLEOTIDE SEQUENCE</scope>
</reference>
<organism evidence="3">
    <name type="scientific">hydrocarbon metagenome</name>
    <dbReference type="NCBI Taxonomy" id="938273"/>
    <lineage>
        <taxon>unclassified sequences</taxon>
        <taxon>metagenomes</taxon>
        <taxon>ecological metagenomes</taxon>
    </lineage>
</organism>
<dbReference type="InterPro" id="IPR011701">
    <property type="entry name" value="MFS"/>
</dbReference>